<dbReference type="InterPro" id="IPR052709">
    <property type="entry name" value="Transposase-MT_Hybrid"/>
</dbReference>
<dbReference type="InterPro" id="IPR036397">
    <property type="entry name" value="RNaseH_sf"/>
</dbReference>
<organism evidence="1 2">
    <name type="scientific">Glossina palpalis gambiensis</name>
    <dbReference type="NCBI Taxonomy" id="67801"/>
    <lineage>
        <taxon>Eukaryota</taxon>
        <taxon>Metazoa</taxon>
        <taxon>Ecdysozoa</taxon>
        <taxon>Arthropoda</taxon>
        <taxon>Hexapoda</taxon>
        <taxon>Insecta</taxon>
        <taxon>Pterygota</taxon>
        <taxon>Neoptera</taxon>
        <taxon>Endopterygota</taxon>
        <taxon>Diptera</taxon>
        <taxon>Brachycera</taxon>
        <taxon>Muscomorpha</taxon>
        <taxon>Hippoboscoidea</taxon>
        <taxon>Glossinidae</taxon>
        <taxon>Glossina</taxon>
    </lineage>
</organism>
<name>A0A1B0C599_9MUSC</name>
<dbReference type="AlphaFoldDB" id="A0A1B0C599"/>
<keyword evidence="2" id="KW-1185">Reference proteome</keyword>
<evidence type="ECO:0000313" key="1">
    <source>
        <dbReference type="EnsemblMetazoa" id="GPPI049525-PA"/>
    </source>
</evidence>
<dbReference type="GO" id="GO:0003676">
    <property type="term" value="F:nucleic acid binding"/>
    <property type="evidence" value="ECO:0007669"/>
    <property type="project" value="InterPro"/>
</dbReference>
<reference evidence="2" key="1">
    <citation type="submission" date="2015-01" db="EMBL/GenBank/DDBJ databases">
        <authorList>
            <person name="Aksoy S."/>
            <person name="Warren W."/>
            <person name="Wilson R.K."/>
        </authorList>
    </citation>
    <scope>NUCLEOTIDE SEQUENCE [LARGE SCALE GENOMIC DNA]</scope>
    <source>
        <strain evidence="2">IAEA</strain>
    </source>
</reference>
<dbReference type="Proteomes" id="UP000092460">
    <property type="component" value="Unassembled WGS sequence"/>
</dbReference>
<reference evidence="1" key="2">
    <citation type="submission" date="2020-05" db="UniProtKB">
        <authorList>
            <consortium name="EnsemblMetazoa"/>
        </authorList>
    </citation>
    <scope>IDENTIFICATION</scope>
    <source>
        <strain evidence="1">IAEA</strain>
    </source>
</reference>
<accession>A0A1B0C599</accession>
<dbReference type="STRING" id="67801.A0A1B0C599"/>
<dbReference type="PANTHER" id="PTHR46060">
    <property type="entry name" value="MARINER MOS1 TRANSPOSASE-LIKE PROTEIN"/>
    <property type="match status" value="1"/>
</dbReference>
<protein>
    <recommendedName>
        <fullName evidence="3">Histone-lysine N-methyltransferase SETMAR</fullName>
    </recommendedName>
</protein>
<dbReference type="PANTHER" id="PTHR46060:SF3">
    <property type="entry name" value="PROTEIN GVQW3"/>
    <property type="match status" value="1"/>
</dbReference>
<evidence type="ECO:0008006" key="3">
    <source>
        <dbReference type="Google" id="ProtNLM"/>
    </source>
</evidence>
<proteinExistence type="predicted"/>
<dbReference type="Gene3D" id="3.30.420.10">
    <property type="entry name" value="Ribonuclease H-like superfamily/Ribonuclease H"/>
    <property type="match status" value="1"/>
</dbReference>
<dbReference type="EMBL" id="JXJN01025908">
    <property type="status" value="NOT_ANNOTATED_CDS"/>
    <property type="molecule type" value="Genomic_DNA"/>
</dbReference>
<dbReference type="VEuPathDB" id="VectorBase:GPPI049525"/>
<dbReference type="EnsemblMetazoa" id="GPPI049525-RA">
    <property type="protein sequence ID" value="GPPI049525-PA"/>
    <property type="gene ID" value="GPPI049525"/>
</dbReference>
<evidence type="ECO:0000313" key="2">
    <source>
        <dbReference type="Proteomes" id="UP000092460"/>
    </source>
</evidence>
<sequence>MVRVWLSRTGVDYYDFMKPSNIAEIHRDRIAHCTNDRAPKLQDLELELLYHSRYEPDLAPTDYHFFRNLDNFLIVKNFSSDNALKLASHEFIDSRPSGFYTTGLNNLPLKWQRTI</sequence>